<gene>
    <name evidence="1" type="ORF">J1N35_012287</name>
</gene>
<keyword evidence="2" id="KW-1185">Reference proteome</keyword>
<dbReference type="AlphaFoldDB" id="A0A9D3W3M7"/>
<name>A0A9D3W3M7_9ROSI</name>
<sequence>MILGSMATTNSADSASVEPSLAPFSGDRVITSFPRHEFVQLAEETYMQWQQQVKLILDGYDLLGLLDGTLPPPARFVQNTDGSLAPNPSAQVFKQQDRFLTSWLLSTISASLLPSFIDAKSACDVWTTAMDLFAANTGAKQSRLRHELHSLKKGNMSVTTYVARIKNLCALLETSGSRISDEEKIEIMLAGLPPEFEAVVSSASLLTGLLSFQRLVNALVECESRQNRAVQELSLHANLVETASSPVVESFVRGGRSSPRGRGRQFRPQIQCQICNRFGHLAQRCYYRYHRDPNPSSSTPPAAHQEGTAAPCGLQSTMAPVYGDERIAPFGRSAGDEWACPQVKTPRVSYYPSAGQNHLHVGQNQACLGQNQDYGVADYCYGQSASGPQPLLENMPRPIINGPLVVGYEFGQFGRDFGQPIGVSYGHRPCDKNDYCSRPNAPILPSRPTTKNVQGDPSWGLGPNAGLMGGVSVPWHTKPLERWLLYTYNNMLL</sequence>
<accession>A0A9D3W3M7</accession>
<protein>
    <recommendedName>
        <fullName evidence="3">Retrotransposon gag domain-containing protein</fullName>
    </recommendedName>
</protein>
<dbReference type="EMBL" id="JAIQCV010000004">
    <property type="protein sequence ID" value="KAH1108519.1"/>
    <property type="molecule type" value="Genomic_DNA"/>
</dbReference>
<evidence type="ECO:0000313" key="2">
    <source>
        <dbReference type="Proteomes" id="UP000828251"/>
    </source>
</evidence>
<dbReference type="PANTHER" id="PTHR47481">
    <property type="match status" value="1"/>
</dbReference>
<comment type="caution">
    <text evidence="1">The sequence shown here is derived from an EMBL/GenBank/DDBJ whole genome shotgun (WGS) entry which is preliminary data.</text>
</comment>
<dbReference type="InterPro" id="IPR036875">
    <property type="entry name" value="Znf_CCHC_sf"/>
</dbReference>
<proteinExistence type="predicted"/>
<dbReference type="SUPFAM" id="SSF57756">
    <property type="entry name" value="Retrovirus zinc finger-like domains"/>
    <property type="match status" value="1"/>
</dbReference>
<dbReference type="Proteomes" id="UP000828251">
    <property type="component" value="Unassembled WGS sequence"/>
</dbReference>
<reference evidence="1 2" key="1">
    <citation type="journal article" date="2021" name="Plant Biotechnol. J.">
        <title>Multi-omics assisted identification of the key and species-specific regulatory components of drought-tolerant mechanisms in Gossypium stocksii.</title>
        <authorList>
            <person name="Yu D."/>
            <person name="Ke L."/>
            <person name="Zhang D."/>
            <person name="Wu Y."/>
            <person name="Sun Y."/>
            <person name="Mei J."/>
            <person name="Sun J."/>
            <person name="Sun Y."/>
        </authorList>
    </citation>
    <scope>NUCLEOTIDE SEQUENCE [LARGE SCALE GENOMIC DNA]</scope>
    <source>
        <strain evidence="2">cv. E1</strain>
        <tissue evidence="1">Leaf</tissue>
    </source>
</reference>
<dbReference type="PANTHER" id="PTHR47481:SF10">
    <property type="entry name" value="COPIA-LIKE POLYPROTEIN_RETROTRANSPOSON"/>
    <property type="match status" value="1"/>
</dbReference>
<evidence type="ECO:0008006" key="3">
    <source>
        <dbReference type="Google" id="ProtNLM"/>
    </source>
</evidence>
<dbReference type="GO" id="GO:0008270">
    <property type="term" value="F:zinc ion binding"/>
    <property type="evidence" value="ECO:0007669"/>
    <property type="project" value="InterPro"/>
</dbReference>
<dbReference type="GO" id="GO:0003676">
    <property type="term" value="F:nucleic acid binding"/>
    <property type="evidence" value="ECO:0007669"/>
    <property type="project" value="InterPro"/>
</dbReference>
<evidence type="ECO:0000313" key="1">
    <source>
        <dbReference type="EMBL" id="KAH1108519.1"/>
    </source>
</evidence>
<dbReference type="Pfam" id="PF14223">
    <property type="entry name" value="Retrotran_gag_2"/>
    <property type="match status" value="1"/>
</dbReference>
<dbReference type="OrthoDB" id="1000386at2759"/>
<organism evidence="1 2">
    <name type="scientific">Gossypium stocksii</name>
    <dbReference type="NCBI Taxonomy" id="47602"/>
    <lineage>
        <taxon>Eukaryota</taxon>
        <taxon>Viridiplantae</taxon>
        <taxon>Streptophyta</taxon>
        <taxon>Embryophyta</taxon>
        <taxon>Tracheophyta</taxon>
        <taxon>Spermatophyta</taxon>
        <taxon>Magnoliopsida</taxon>
        <taxon>eudicotyledons</taxon>
        <taxon>Gunneridae</taxon>
        <taxon>Pentapetalae</taxon>
        <taxon>rosids</taxon>
        <taxon>malvids</taxon>
        <taxon>Malvales</taxon>
        <taxon>Malvaceae</taxon>
        <taxon>Malvoideae</taxon>
        <taxon>Gossypium</taxon>
    </lineage>
</organism>